<dbReference type="EMBL" id="QPJJ01000011">
    <property type="protein sequence ID" value="RCW65360.1"/>
    <property type="molecule type" value="Genomic_DNA"/>
</dbReference>
<reference evidence="17 18" key="1">
    <citation type="submission" date="2018-07" db="EMBL/GenBank/DDBJ databases">
        <title>Genomic Encyclopedia of Type Strains, Phase IV (KMG-IV): sequencing the most valuable type-strain genomes for metagenomic binning, comparative biology and taxonomic classification.</title>
        <authorList>
            <person name="Goeker M."/>
        </authorList>
    </citation>
    <scope>NUCLEOTIDE SEQUENCE [LARGE SCALE GENOMIC DNA]</scope>
    <source>
        <strain evidence="17 18">DSM 27696</strain>
    </source>
</reference>
<proteinExistence type="inferred from homology"/>
<keyword evidence="10 14" id="KW-1133">Transmembrane helix</keyword>
<comment type="subcellular location">
    <subcellularLocation>
        <location evidence="2">Cell membrane</location>
    </subcellularLocation>
    <subcellularLocation>
        <location evidence="1">Membrane</location>
        <topology evidence="1">Single-pass membrane protein</topology>
    </subcellularLocation>
</comment>
<evidence type="ECO:0000256" key="12">
    <source>
        <dbReference type="ARBA" id="ARBA00023316"/>
    </source>
</evidence>
<evidence type="ECO:0000256" key="7">
    <source>
        <dbReference type="ARBA" id="ARBA00022692"/>
    </source>
</evidence>
<dbReference type="GO" id="GO:0071555">
    <property type="term" value="P:cell wall organization"/>
    <property type="evidence" value="ECO:0007669"/>
    <property type="project" value="UniProtKB-KW"/>
</dbReference>
<dbReference type="Gene3D" id="3.90.1310.10">
    <property type="entry name" value="Penicillin-binding protein 2a (Domain 2)"/>
    <property type="match status" value="1"/>
</dbReference>
<keyword evidence="18" id="KW-1185">Reference proteome</keyword>
<evidence type="ECO:0000256" key="14">
    <source>
        <dbReference type="SAM" id="Phobius"/>
    </source>
</evidence>
<dbReference type="InterPro" id="IPR001460">
    <property type="entry name" value="PCN-bd_Tpept"/>
</dbReference>
<evidence type="ECO:0000256" key="5">
    <source>
        <dbReference type="ARBA" id="ARBA00012448"/>
    </source>
</evidence>
<dbReference type="PANTHER" id="PTHR30627:SF2">
    <property type="entry name" value="PEPTIDOGLYCAN D,D-TRANSPEPTIDASE MRDA"/>
    <property type="match status" value="1"/>
</dbReference>
<evidence type="ECO:0000256" key="11">
    <source>
        <dbReference type="ARBA" id="ARBA00023136"/>
    </source>
</evidence>
<keyword evidence="9" id="KW-0573">Peptidoglycan synthesis</keyword>
<evidence type="ECO:0000256" key="8">
    <source>
        <dbReference type="ARBA" id="ARBA00022960"/>
    </source>
</evidence>
<evidence type="ECO:0000259" key="16">
    <source>
        <dbReference type="Pfam" id="PF03717"/>
    </source>
</evidence>
<feature type="domain" description="Penicillin-binding protein transpeptidase" evidence="15">
    <location>
        <begin position="357"/>
        <end position="681"/>
    </location>
</feature>
<feature type="domain" description="Penicillin-binding protein dimerisation" evidence="16">
    <location>
        <begin position="63"/>
        <end position="306"/>
    </location>
</feature>
<feature type="transmembrane region" description="Helical" evidence="14">
    <location>
        <begin position="20"/>
        <end position="44"/>
    </location>
</feature>
<dbReference type="GO" id="GO:0008658">
    <property type="term" value="F:penicillin binding"/>
    <property type="evidence" value="ECO:0007669"/>
    <property type="project" value="InterPro"/>
</dbReference>
<dbReference type="GO" id="GO:0009252">
    <property type="term" value="P:peptidoglycan biosynthetic process"/>
    <property type="evidence" value="ECO:0007669"/>
    <property type="project" value="UniProtKB-UniPathway"/>
</dbReference>
<dbReference type="GO" id="GO:0005886">
    <property type="term" value="C:plasma membrane"/>
    <property type="evidence" value="ECO:0007669"/>
    <property type="project" value="UniProtKB-SubCell"/>
</dbReference>
<evidence type="ECO:0000313" key="18">
    <source>
        <dbReference type="Proteomes" id="UP000252585"/>
    </source>
</evidence>
<evidence type="ECO:0000313" key="17">
    <source>
        <dbReference type="EMBL" id="RCW65360.1"/>
    </source>
</evidence>
<accession>A0A368XBN0</accession>
<dbReference type="SUPFAM" id="SSF56519">
    <property type="entry name" value="Penicillin binding protein dimerisation domain"/>
    <property type="match status" value="1"/>
</dbReference>
<keyword evidence="8" id="KW-0133">Cell shape</keyword>
<evidence type="ECO:0000256" key="13">
    <source>
        <dbReference type="ARBA" id="ARBA00034000"/>
    </source>
</evidence>
<keyword evidence="11 14" id="KW-0472">Membrane</keyword>
<dbReference type="Pfam" id="PF00905">
    <property type="entry name" value="Transpeptidase"/>
    <property type="match status" value="1"/>
</dbReference>
<dbReference type="PANTHER" id="PTHR30627">
    <property type="entry name" value="PEPTIDOGLYCAN D,D-TRANSPEPTIDASE"/>
    <property type="match status" value="1"/>
</dbReference>
<protein>
    <recommendedName>
        <fullName evidence="5">serine-type D-Ala-D-Ala carboxypeptidase</fullName>
        <ecNumber evidence="5">3.4.16.4</ecNumber>
    </recommendedName>
</protein>
<name>A0A368XBN0_9BACI</name>
<dbReference type="GO" id="GO:0071972">
    <property type="term" value="F:peptidoglycan L,D-transpeptidase activity"/>
    <property type="evidence" value="ECO:0007669"/>
    <property type="project" value="TreeGrafter"/>
</dbReference>
<dbReference type="GO" id="GO:0008360">
    <property type="term" value="P:regulation of cell shape"/>
    <property type="evidence" value="ECO:0007669"/>
    <property type="project" value="UniProtKB-KW"/>
</dbReference>
<dbReference type="RefSeq" id="WP_114353650.1">
    <property type="nucleotide sequence ID" value="NZ_QPJJ01000011.1"/>
</dbReference>
<dbReference type="Gene3D" id="1.10.10.1230">
    <property type="entry name" value="Penicillin-binding protein, N-terminal non-catalytic domain, head sub-domain"/>
    <property type="match status" value="1"/>
</dbReference>
<keyword evidence="6" id="KW-1003">Cell membrane</keyword>
<dbReference type="Proteomes" id="UP000252585">
    <property type="component" value="Unassembled WGS sequence"/>
</dbReference>
<evidence type="ECO:0000256" key="9">
    <source>
        <dbReference type="ARBA" id="ARBA00022984"/>
    </source>
</evidence>
<comment type="similarity">
    <text evidence="4">Belongs to the transpeptidase family.</text>
</comment>
<evidence type="ECO:0000256" key="10">
    <source>
        <dbReference type="ARBA" id="ARBA00022989"/>
    </source>
</evidence>
<dbReference type="EC" id="3.4.16.4" evidence="5"/>
<dbReference type="InterPro" id="IPR012338">
    <property type="entry name" value="Beta-lactam/transpept-like"/>
</dbReference>
<evidence type="ECO:0000256" key="1">
    <source>
        <dbReference type="ARBA" id="ARBA00004167"/>
    </source>
</evidence>
<dbReference type="Gene3D" id="3.40.710.10">
    <property type="entry name" value="DD-peptidase/beta-lactamase superfamily"/>
    <property type="match status" value="1"/>
</dbReference>
<evidence type="ECO:0000256" key="3">
    <source>
        <dbReference type="ARBA" id="ARBA00004752"/>
    </source>
</evidence>
<evidence type="ECO:0000256" key="6">
    <source>
        <dbReference type="ARBA" id="ARBA00022475"/>
    </source>
</evidence>
<comment type="pathway">
    <text evidence="3">Cell wall biogenesis; peptidoglycan biosynthesis.</text>
</comment>
<dbReference type="UniPathway" id="UPA00219"/>
<dbReference type="InterPro" id="IPR036138">
    <property type="entry name" value="PBP_dimer_sf"/>
</dbReference>
<comment type="catalytic activity">
    <reaction evidence="13">
        <text>Preferential cleavage: (Ac)2-L-Lys-D-Ala-|-D-Ala. Also transpeptidation of peptidyl-alanyl moieties that are N-acyl substituents of D-alanine.</text>
        <dbReference type="EC" id="3.4.16.4"/>
    </reaction>
</comment>
<gene>
    <name evidence="17" type="ORF">DFR57_11195</name>
</gene>
<evidence type="ECO:0000259" key="15">
    <source>
        <dbReference type="Pfam" id="PF00905"/>
    </source>
</evidence>
<organism evidence="17 18">
    <name type="scientific">Saliterribacillus persicus</name>
    <dbReference type="NCBI Taxonomy" id="930114"/>
    <lineage>
        <taxon>Bacteria</taxon>
        <taxon>Bacillati</taxon>
        <taxon>Bacillota</taxon>
        <taxon>Bacilli</taxon>
        <taxon>Bacillales</taxon>
        <taxon>Bacillaceae</taxon>
        <taxon>Saliterribacillus</taxon>
    </lineage>
</organism>
<dbReference type="SUPFAM" id="SSF56601">
    <property type="entry name" value="beta-lactamase/transpeptidase-like"/>
    <property type="match status" value="1"/>
</dbReference>
<dbReference type="InterPro" id="IPR050515">
    <property type="entry name" value="Beta-lactam/transpept"/>
</dbReference>
<evidence type="ECO:0000256" key="2">
    <source>
        <dbReference type="ARBA" id="ARBA00004236"/>
    </source>
</evidence>
<dbReference type="InterPro" id="IPR005311">
    <property type="entry name" value="PBP_dimer"/>
</dbReference>
<comment type="caution">
    <text evidence="17">The sequence shown here is derived from an EMBL/GenBank/DDBJ whole genome shotgun (WGS) entry which is preliminary data.</text>
</comment>
<dbReference type="GO" id="GO:0009002">
    <property type="term" value="F:serine-type D-Ala-D-Ala carboxypeptidase activity"/>
    <property type="evidence" value="ECO:0007669"/>
    <property type="project" value="UniProtKB-EC"/>
</dbReference>
<sequence length="694" mass="78311">MLDQKKKKKKKKRLQLPLRLNILFIFVFGLFSLLVIQLGVVQIINGEEAQQKINQTENTPSEKPVPRGKIYDRNLDVVLDNEAVKSITYTPPKNGDSAANRLKLAEKLAEFVMIIKDEEELKDEINERDKKEYWYLKNTKDALDKLTEEDRKELTTGEQYQTVLDRITEQELTTISWNVELLNVLAIKKELDQAFELSPHVIVNEGITDEEYAQVSEHLLELSGIDAVIDWERKKMFGTTFNSYIGGISDSEEGIPRENSDYYLANGYTWNDRVGKSGLEKQYENILRGRKEKIQFTTDTKGNVIGSEVVVEGQRGKDLILTLDMQLQQAVDEIVEEELKKAMNSVNNNGYLQDALVAMMDPQTGDVLALSAVRYDREDKTYSDNSYRVIYDAHEPGSTVKGATVLTGYETGAIDIGTRFSDKAIQIANDPPKKSYRFLGYSLSEVDALEMSSNVYMFRTALKISGATYIEGENLRNFNNDAFGIMRKHFSEFGLGVETGIDLPFEATGVRGGDPVAGNLLDLAIGQYDTYTTLQLAQYVSTIANDGYRVKPHLVKEIREPGNEENKLGPVLKQNTPEVLNRVSMDDRYIDRVQLGFERVFTGGTARSNWSGFEYDVAGKTGTAEKPKFDESGNQIAKTENLSLIGYSPVENPEVAFAIIVPENGTGDQYAVHHEIGKRIISKYYELKKNRIED</sequence>
<dbReference type="Pfam" id="PF03717">
    <property type="entry name" value="PBP_dimer"/>
    <property type="match status" value="1"/>
</dbReference>
<keyword evidence="7 14" id="KW-0812">Transmembrane</keyword>
<dbReference type="OrthoDB" id="9770103at2"/>
<evidence type="ECO:0000256" key="4">
    <source>
        <dbReference type="ARBA" id="ARBA00007171"/>
    </source>
</evidence>
<dbReference type="AlphaFoldDB" id="A0A368XBN0"/>
<keyword evidence="12" id="KW-0961">Cell wall biogenesis/degradation</keyword>